<sequence>MFTRPLDVHDNSAQDAGKDKFDDQIDYAPVWIAGVGSHIALLRSVSIDVDPMCWIACSTARYFIDLLPFARLLWAHTDLNFSIQFVRSGRCLDAAIHSHIPPDSWTWQYFRTDEKVQAFNNILQSIGTQDQLHLRRYAYAPRLMQMIRVPLTVQFDVIERAKAVVAFTPGAVSAEIGTWVFFDITACGKSLTVAPQQYTAQQFTLPWRILEKVINLCTLETDRITVDLDTRKMIGFNTNILGVSQVIRMTTQTLWHYLQSEPEITIKMTTREGQSSFNGFEALWSWYETTSMMIPGWLSKADWMRGDEDRDLAALAALTVHMNFEPEMTIDLTDVNVLLNDFLRFSVLLFPSQRKTTLHFRFTNPQDPSLTIECTYSLSHLESAILNQPS</sequence>
<name>A0A6A5TRM4_9PLEO</name>
<dbReference type="OrthoDB" id="5413827at2759"/>
<gene>
    <name evidence="1" type="ORF">CC80DRAFT_549529</name>
</gene>
<protein>
    <submittedName>
        <fullName evidence="1">Uncharacterized protein</fullName>
    </submittedName>
</protein>
<keyword evidence="2" id="KW-1185">Reference proteome</keyword>
<dbReference type="EMBL" id="ML976995">
    <property type="protein sequence ID" value="KAF1955325.1"/>
    <property type="molecule type" value="Genomic_DNA"/>
</dbReference>
<dbReference type="AlphaFoldDB" id="A0A6A5TRM4"/>
<evidence type="ECO:0000313" key="2">
    <source>
        <dbReference type="Proteomes" id="UP000800035"/>
    </source>
</evidence>
<proteinExistence type="predicted"/>
<organism evidence="1 2">
    <name type="scientific">Byssothecium circinans</name>
    <dbReference type="NCBI Taxonomy" id="147558"/>
    <lineage>
        <taxon>Eukaryota</taxon>
        <taxon>Fungi</taxon>
        <taxon>Dikarya</taxon>
        <taxon>Ascomycota</taxon>
        <taxon>Pezizomycotina</taxon>
        <taxon>Dothideomycetes</taxon>
        <taxon>Pleosporomycetidae</taxon>
        <taxon>Pleosporales</taxon>
        <taxon>Massarineae</taxon>
        <taxon>Massarinaceae</taxon>
        <taxon>Byssothecium</taxon>
    </lineage>
</organism>
<reference evidence="1" key="1">
    <citation type="journal article" date="2020" name="Stud. Mycol.">
        <title>101 Dothideomycetes genomes: a test case for predicting lifestyles and emergence of pathogens.</title>
        <authorList>
            <person name="Haridas S."/>
            <person name="Albert R."/>
            <person name="Binder M."/>
            <person name="Bloem J."/>
            <person name="Labutti K."/>
            <person name="Salamov A."/>
            <person name="Andreopoulos B."/>
            <person name="Baker S."/>
            <person name="Barry K."/>
            <person name="Bills G."/>
            <person name="Bluhm B."/>
            <person name="Cannon C."/>
            <person name="Castanera R."/>
            <person name="Culley D."/>
            <person name="Daum C."/>
            <person name="Ezra D."/>
            <person name="Gonzalez J."/>
            <person name="Henrissat B."/>
            <person name="Kuo A."/>
            <person name="Liang C."/>
            <person name="Lipzen A."/>
            <person name="Lutzoni F."/>
            <person name="Magnuson J."/>
            <person name="Mondo S."/>
            <person name="Nolan M."/>
            <person name="Ohm R."/>
            <person name="Pangilinan J."/>
            <person name="Park H.-J."/>
            <person name="Ramirez L."/>
            <person name="Alfaro M."/>
            <person name="Sun H."/>
            <person name="Tritt A."/>
            <person name="Yoshinaga Y."/>
            <person name="Zwiers L.-H."/>
            <person name="Turgeon B."/>
            <person name="Goodwin S."/>
            <person name="Spatafora J."/>
            <person name="Crous P."/>
            <person name="Grigoriev I."/>
        </authorList>
    </citation>
    <scope>NUCLEOTIDE SEQUENCE</scope>
    <source>
        <strain evidence="1">CBS 675.92</strain>
    </source>
</reference>
<dbReference type="Proteomes" id="UP000800035">
    <property type="component" value="Unassembled WGS sequence"/>
</dbReference>
<accession>A0A6A5TRM4</accession>
<evidence type="ECO:0000313" key="1">
    <source>
        <dbReference type="EMBL" id="KAF1955325.1"/>
    </source>
</evidence>